<evidence type="ECO:0000256" key="3">
    <source>
        <dbReference type="ARBA" id="ARBA00022692"/>
    </source>
</evidence>
<keyword evidence="2" id="KW-0813">Transport</keyword>
<feature type="transmembrane region" description="Helical" evidence="7">
    <location>
        <begin position="368"/>
        <end position="396"/>
    </location>
</feature>
<dbReference type="InterPro" id="IPR044770">
    <property type="entry name" value="MFS_spinster-like"/>
</dbReference>
<comment type="caution">
    <text evidence="9">The sequence shown here is derived from an EMBL/GenBank/DDBJ whole genome shotgun (WGS) entry which is preliminary data.</text>
</comment>
<feature type="transmembrane region" description="Helical" evidence="7">
    <location>
        <begin position="121"/>
        <end position="140"/>
    </location>
</feature>
<feature type="transmembrane region" description="Helical" evidence="7">
    <location>
        <begin position="265"/>
        <end position="286"/>
    </location>
</feature>
<dbReference type="PANTHER" id="PTHR23505:SF79">
    <property type="entry name" value="PROTEIN SPINSTER"/>
    <property type="match status" value="1"/>
</dbReference>
<dbReference type="PROSITE" id="PS50850">
    <property type="entry name" value="MFS"/>
    <property type="match status" value="1"/>
</dbReference>
<keyword evidence="3 7" id="KW-0812">Transmembrane</keyword>
<keyword evidence="5 7" id="KW-0472">Membrane</keyword>
<feature type="transmembrane region" description="Helical" evidence="7">
    <location>
        <begin position="94"/>
        <end position="114"/>
    </location>
</feature>
<name>A0A8X6R2D0_NEPPI</name>
<dbReference type="OrthoDB" id="6770063at2759"/>
<dbReference type="Pfam" id="PF07690">
    <property type="entry name" value="MFS_1"/>
    <property type="match status" value="1"/>
</dbReference>
<evidence type="ECO:0000259" key="8">
    <source>
        <dbReference type="PROSITE" id="PS50850"/>
    </source>
</evidence>
<dbReference type="EMBL" id="BMAW01036676">
    <property type="protein sequence ID" value="GFU45103.1"/>
    <property type="molecule type" value="Genomic_DNA"/>
</dbReference>
<dbReference type="InterPro" id="IPR020846">
    <property type="entry name" value="MFS_dom"/>
</dbReference>
<evidence type="ECO:0000256" key="2">
    <source>
        <dbReference type="ARBA" id="ARBA00022448"/>
    </source>
</evidence>
<feature type="transmembrane region" description="Helical" evidence="7">
    <location>
        <begin position="54"/>
        <end position="74"/>
    </location>
</feature>
<comment type="similarity">
    <text evidence="6">Belongs to the major facilitator superfamily. Spinster (TC 2.A.1.49) family.</text>
</comment>
<sequence>MPSHLNPVYTNEDEFSFGDRAIKNDPFNNMMYQKENLTVGSLNGPKTYRSRQKYITVAILCFINLINYIDRFTIAGILKNVQAYYSLQNATGGLLQTSFICSYMIMAPVFGYLGDRFSRKIIIACGVAFWSMTTLLGSFVPSHLFGIFIFLRALVGTGEASYSTIAPTIIGDLFSKDQRSKMLAIFYFAIPVGSGLGYIVGDQIVNHTGEWQWALRVTPVLGFISVLITFIYVKDPPRGEADGGTTFEHSTLTADLLDLFKTKSFVYSTLGFTSVTFATGALGWFGPKYMELAFSKHAKELLPSNASLIFGIITCIAGIVGVIIGSSASQYFRRMNARADPLICAYGVIISVPLIFSGVVVVEYSILVAWILIFLGEVCLCVNWTIVADMLLYVIVPTRRSIAEAVQILVSHAFGDAASPYIIGLVSDKIFLHSNSSYHDFLSLQYALYIPTGVLVIGAFFFFLTAIHIEKDKAKCSFATHGLYPPLHIFTEDSMQFPADDITPDDKSSLPAPPYMLPVKNALTKNEYMGSNIDVLPSQEVTVL</sequence>
<dbReference type="PANTHER" id="PTHR23505">
    <property type="entry name" value="SPINSTER"/>
    <property type="match status" value="1"/>
</dbReference>
<evidence type="ECO:0000313" key="10">
    <source>
        <dbReference type="Proteomes" id="UP000887013"/>
    </source>
</evidence>
<dbReference type="InterPro" id="IPR036259">
    <property type="entry name" value="MFS_trans_sf"/>
</dbReference>
<dbReference type="Gene3D" id="1.20.1250.20">
    <property type="entry name" value="MFS general substrate transporter like domains"/>
    <property type="match status" value="2"/>
</dbReference>
<accession>A0A8X6R2D0</accession>
<proteinExistence type="inferred from homology"/>
<dbReference type="InterPro" id="IPR011701">
    <property type="entry name" value="MFS"/>
</dbReference>
<feature type="transmembrane region" description="Helical" evidence="7">
    <location>
        <begin position="341"/>
        <end position="362"/>
    </location>
</feature>
<feature type="transmembrane region" description="Helical" evidence="7">
    <location>
        <begin position="146"/>
        <end position="170"/>
    </location>
</feature>
<dbReference type="AlphaFoldDB" id="A0A8X6R2D0"/>
<dbReference type="CDD" id="cd17328">
    <property type="entry name" value="MFS_spinster_like"/>
    <property type="match status" value="1"/>
</dbReference>
<evidence type="ECO:0000256" key="6">
    <source>
        <dbReference type="ARBA" id="ARBA00024338"/>
    </source>
</evidence>
<dbReference type="SUPFAM" id="SSF103473">
    <property type="entry name" value="MFS general substrate transporter"/>
    <property type="match status" value="1"/>
</dbReference>
<feature type="domain" description="Major facilitator superfamily (MFS) profile" evidence="8">
    <location>
        <begin position="56"/>
        <end position="470"/>
    </location>
</feature>
<dbReference type="GO" id="GO:0016020">
    <property type="term" value="C:membrane"/>
    <property type="evidence" value="ECO:0007669"/>
    <property type="project" value="UniProtKB-SubCell"/>
</dbReference>
<feature type="transmembrane region" description="Helical" evidence="7">
    <location>
        <begin position="213"/>
        <end position="233"/>
    </location>
</feature>
<comment type="subcellular location">
    <subcellularLocation>
        <location evidence="1">Membrane</location>
        <topology evidence="1">Multi-pass membrane protein</topology>
    </subcellularLocation>
</comment>
<dbReference type="GO" id="GO:0022857">
    <property type="term" value="F:transmembrane transporter activity"/>
    <property type="evidence" value="ECO:0007669"/>
    <property type="project" value="InterPro"/>
</dbReference>
<evidence type="ECO:0000256" key="5">
    <source>
        <dbReference type="ARBA" id="ARBA00023136"/>
    </source>
</evidence>
<gene>
    <name evidence="9" type="primary">spns1</name>
    <name evidence="9" type="ORF">NPIL_25512</name>
</gene>
<organism evidence="9 10">
    <name type="scientific">Nephila pilipes</name>
    <name type="common">Giant wood spider</name>
    <name type="synonym">Nephila maculata</name>
    <dbReference type="NCBI Taxonomy" id="299642"/>
    <lineage>
        <taxon>Eukaryota</taxon>
        <taxon>Metazoa</taxon>
        <taxon>Ecdysozoa</taxon>
        <taxon>Arthropoda</taxon>
        <taxon>Chelicerata</taxon>
        <taxon>Arachnida</taxon>
        <taxon>Araneae</taxon>
        <taxon>Araneomorphae</taxon>
        <taxon>Entelegynae</taxon>
        <taxon>Araneoidea</taxon>
        <taxon>Nephilidae</taxon>
        <taxon>Nephila</taxon>
    </lineage>
</organism>
<protein>
    <submittedName>
        <fullName evidence="9">Protein spinster homolog 1</fullName>
    </submittedName>
</protein>
<dbReference type="Proteomes" id="UP000887013">
    <property type="component" value="Unassembled WGS sequence"/>
</dbReference>
<feature type="transmembrane region" description="Helical" evidence="7">
    <location>
        <begin position="446"/>
        <end position="467"/>
    </location>
</feature>
<keyword evidence="10" id="KW-1185">Reference proteome</keyword>
<evidence type="ECO:0000256" key="1">
    <source>
        <dbReference type="ARBA" id="ARBA00004141"/>
    </source>
</evidence>
<feature type="transmembrane region" description="Helical" evidence="7">
    <location>
        <begin position="306"/>
        <end position="329"/>
    </location>
</feature>
<keyword evidence="4 7" id="KW-1133">Transmembrane helix</keyword>
<evidence type="ECO:0000256" key="4">
    <source>
        <dbReference type="ARBA" id="ARBA00022989"/>
    </source>
</evidence>
<feature type="transmembrane region" description="Helical" evidence="7">
    <location>
        <begin position="408"/>
        <end position="426"/>
    </location>
</feature>
<reference evidence="9" key="1">
    <citation type="submission" date="2020-08" db="EMBL/GenBank/DDBJ databases">
        <title>Multicomponent nature underlies the extraordinary mechanical properties of spider dragline silk.</title>
        <authorList>
            <person name="Kono N."/>
            <person name="Nakamura H."/>
            <person name="Mori M."/>
            <person name="Yoshida Y."/>
            <person name="Ohtoshi R."/>
            <person name="Malay A.D."/>
            <person name="Moran D.A.P."/>
            <person name="Tomita M."/>
            <person name="Numata K."/>
            <person name="Arakawa K."/>
        </authorList>
    </citation>
    <scope>NUCLEOTIDE SEQUENCE</scope>
</reference>
<evidence type="ECO:0000313" key="9">
    <source>
        <dbReference type="EMBL" id="GFU45103.1"/>
    </source>
</evidence>
<feature type="transmembrane region" description="Helical" evidence="7">
    <location>
        <begin position="182"/>
        <end position="201"/>
    </location>
</feature>
<evidence type="ECO:0000256" key="7">
    <source>
        <dbReference type="SAM" id="Phobius"/>
    </source>
</evidence>